<dbReference type="SUPFAM" id="SSF53328">
    <property type="entry name" value="Formyltransferase"/>
    <property type="match status" value="1"/>
</dbReference>
<dbReference type="Pfam" id="PF00551">
    <property type="entry name" value="Formyl_trans_N"/>
    <property type="match status" value="1"/>
</dbReference>
<accession>A0A9D1UTS4</accession>
<comment type="pathway">
    <text evidence="1">Purine metabolism; IMP biosynthesis via de novo pathway; N(2)-formyl-N(1)-(5-phospho-D-ribosyl)glycinamide from N(1)-(5-phospho-D-ribosyl)glycinamide (10-formyl THF route): step 1/1.</text>
</comment>
<evidence type="ECO:0000256" key="1">
    <source>
        <dbReference type="ARBA" id="ARBA00005054"/>
    </source>
</evidence>
<reference evidence="6" key="2">
    <citation type="submission" date="2021-04" db="EMBL/GenBank/DDBJ databases">
        <authorList>
            <person name="Gilroy R."/>
        </authorList>
    </citation>
    <scope>NUCLEOTIDE SEQUENCE</scope>
    <source>
        <strain evidence="6">ChiHejej3B27-3195</strain>
    </source>
</reference>
<keyword evidence="3" id="KW-0808">Transferase</keyword>
<comment type="caution">
    <text evidence="6">The sequence shown here is derived from an EMBL/GenBank/DDBJ whole genome shotgun (WGS) entry which is preliminary data.</text>
</comment>
<proteinExistence type="predicted"/>
<evidence type="ECO:0000256" key="3">
    <source>
        <dbReference type="ARBA" id="ARBA00022679"/>
    </source>
</evidence>
<dbReference type="InterPro" id="IPR002376">
    <property type="entry name" value="Formyl_transf_N"/>
</dbReference>
<sequence length="78" mass="8174">MRIVVLVSGSGTNLQALLDAAAAERLPFELVAVGSDIAGCRGLERANAAAVPTFAVPLSRGGDREAWNQELAQAVRER</sequence>
<keyword evidence="4" id="KW-0658">Purine biosynthesis</keyword>
<evidence type="ECO:0000256" key="4">
    <source>
        <dbReference type="ARBA" id="ARBA00022755"/>
    </source>
</evidence>
<dbReference type="PANTHER" id="PTHR43369:SF2">
    <property type="entry name" value="PHOSPHORIBOSYLGLYCINAMIDE FORMYLTRANSFERASE"/>
    <property type="match status" value="1"/>
</dbReference>
<reference evidence="6" key="1">
    <citation type="journal article" date="2021" name="PeerJ">
        <title>Extensive microbial diversity within the chicken gut microbiome revealed by metagenomics and culture.</title>
        <authorList>
            <person name="Gilroy R."/>
            <person name="Ravi A."/>
            <person name="Getino M."/>
            <person name="Pursley I."/>
            <person name="Horton D.L."/>
            <person name="Alikhan N.F."/>
            <person name="Baker D."/>
            <person name="Gharbi K."/>
            <person name="Hall N."/>
            <person name="Watson M."/>
            <person name="Adriaenssens E.M."/>
            <person name="Foster-Nyarko E."/>
            <person name="Jarju S."/>
            <person name="Secka A."/>
            <person name="Antonio M."/>
            <person name="Oren A."/>
            <person name="Chaudhuri R.R."/>
            <person name="La Ragione R."/>
            <person name="Hildebrand F."/>
            <person name="Pallen M.J."/>
        </authorList>
    </citation>
    <scope>NUCLEOTIDE SEQUENCE</scope>
    <source>
        <strain evidence="6">ChiHejej3B27-3195</strain>
    </source>
</reference>
<evidence type="ECO:0000313" key="6">
    <source>
        <dbReference type="EMBL" id="HIX00224.1"/>
    </source>
</evidence>
<evidence type="ECO:0000313" key="7">
    <source>
        <dbReference type="Proteomes" id="UP000824151"/>
    </source>
</evidence>
<dbReference type="GO" id="GO:0004644">
    <property type="term" value="F:phosphoribosylglycinamide formyltransferase activity"/>
    <property type="evidence" value="ECO:0007669"/>
    <property type="project" value="UniProtKB-EC"/>
</dbReference>
<feature type="non-terminal residue" evidence="6">
    <location>
        <position position="78"/>
    </location>
</feature>
<name>A0A9D1UTS4_9MICC</name>
<dbReference type="PANTHER" id="PTHR43369">
    <property type="entry name" value="PHOSPHORIBOSYLGLYCINAMIDE FORMYLTRANSFERASE"/>
    <property type="match status" value="1"/>
</dbReference>
<dbReference type="Proteomes" id="UP000824151">
    <property type="component" value="Unassembled WGS sequence"/>
</dbReference>
<dbReference type="AlphaFoldDB" id="A0A9D1UTS4"/>
<dbReference type="InterPro" id="IPR036477">
    <property type="entry name" value="Formyl_transf_N_sf"/>
</dbReference>
<feature type="domain" description="Formyl transferase N-terminal" evidence="5">
    <location>
        <begin position="1"/>
        <end position="77"/>
    </location>
</feature>
<evidence type="ECO:0000256" key="2">
    <source>
        <dbReference type="ARBA" id="ARBA00012254"/>
    </source>
</evidence>
<dbReference type="Gene3D" id="3.40.50.170">
    <property type="entry name" value="Formyl transferase, N-terminal domain"/>
    <property type="match status" value="1"/>
</dbReference>
<gene>
    <name evidence="6" type="ORF">H9871_08785</name>
</gene>
<dbReference type="EC" id="2.1.2.2" evidence="2"/>
<organism evidence="6 7">
    <name type="scientific">Candidatus Nesterenkonia stercoripullorum</name>
    <dbReference type="NCBI Taxonomy" id="2838701"/>
    <lineage>
        <taxon>Bacteria</taxon>
        <taxon>Bacillati</taxon>
        <taxon>Actinomycetota</taxon>
        <taxon>Actinomycetes</taxon>
        <taxon>Micrococcales</taxon>
        <taxon>Micrococcaceae</taxon>
        <taxon>Nesterenkonia</taxon>
    </lineage>
</organism>
<dbReference type="EMBL" id="DXGD01000324">
    <property type="protein sequence ID" value="HIX00224.1"/>
    <property type="molecule type" value="Genomic_DNA"/>
</dbReference>
<dbReference type="GO" id="GO:0005829">
    <property type="term" value="C:cytosol"/>
    <property type="evidence" value="ECO:0007669"/>
    <property type="project" value="TreeGrafter"/>
</dbReference>
<protein>
    <recommendedName>
        <fullName evidence="2">phosphoribosylglycinamide formyltransferase 1</fullName>
        <ecNumber evidence="2">2.1.2.2</ecNumber>
    </recommendedName>
</protein>
<evidence type="ECO:0000259" key="5">
    <source>
        <dbReference type="Pfam" id="PF00551"/>
    </source>
</evidence>
<dbReference type="GO" id="GO:0006189">
    <property type="term" value="P:'de novo' IMP biosynthetic process"/>
    <property type="evidence" value="ECO:0007669"/>
    <property type="project" value="TreeGrafter"/>
</dbReference>